<dbReference type="Proteomes" id="UP000093482">
    <property type="component" value="Unassembled WGS sequence"/>
</dbReference>
<reference evidence="3 4" key="1">
    <citation type="submission" date="2016-07" db="EMBL/GenBank/DDBJ databases">
        <title>Caryophanon latum genome sequencing.</title>
        <authorList>
            <person name="Verma A."/>
            <person name="Pal Y."/>
            <person name="Krishnamurthi S."/>
        </authorList>
    </citation>
    <scope>NUCLEOTIDE SEQUENCE [LARGE SCALE GENOMIC DNA]</scope>
    <source>
        <strain evidence="3 4">DSM 14151</strain>
    </source>
</reference>
<keyword evidence="1" id="KW-0732">Signal</keyword>
<proteinExistence type="predicted"/>
<sequence>MRTLHWLTLCLVLLLAGCTTNEQQEAVEKEEGITKIKPDETITIPFHTPIDATSITDERVRLVHESGEAVERIITLSDDRLELHISPPEQGFPVGHYTLTITSNVLTIGGQPLVASDYEKKYNVPMRYRVEQLVDGKIEIIGMFMSREEADAVMTDETVLFDYDEAIVIPDGQGLVITTDQGITKLYYDKALTDAATYVAGSSELRLLEKTASYIKVLAANEVFYMEPDDVTYVPFYMERTHYTVEDGQLVFHVRHYRYDHTSSFAVSDAPSFLKEGKRYYSNDGHTFYDEEGERVGNEPTYFQFLSMRSTTSYSAKQLDKYIVEMLEERQQQGGKYANAATKSKLLGLGTVLKKVEQELHVNALLILALAQHESDYGMSNHAQTYNNLFGLYVFDENPANKTFSSIEGNVLELAGQFLNKNYIPPGAGYAHGAYFGNKVQGVNVRYASDQFWGAKAAGHAYRIDRALGGKDFERYDIARVNDDILEQSNRLDVYAQKNDEQVIYTIDAAHGQFVTAHKSASGSWRAIISDSGRYDEGYVRKSVID</sequence>
<dbReference type="InterPro" id="IPR002901">
    <property type="entry name" value="MGlyc_endo_b_GlcNAc-like_dom"/>
</dbReference>
<dbReference type="OrthoDB" id="9816557at2"/>
<dbReference type="RefSeq" id="WP_066465042.1">
    <property type="nucleotide sequence ID" value="NZ_MATO01000040.1"/>
</dbReference>
<protein>
    <recommendedName>
        <fullName evidence="2">Mannosyl-glycoprotein endo-beta-N-acetylglucosamidase-like domain-containing protein</fullName>
    </recommendedName>
</protein>
<dbReference type="EMBL" id="MATO01000040">
    <property type="protein sequence ID" value="OCS89689.1"/>
    <property type="molecule type" value="Genomic_DNA"/>
</dbReference>
<comment type="caution">
    <text evidence="3">The sequence shown here is derived from an EMBL/GenBank/DDBJ whole genome shotgun (WGS) entry which is preliminary data.</text>
</comment>
<keyword evidence="4" id="KW-1185">Reference proteome</keyword>
<evidence type="ECO:0000259" key="2">
    <source>
        <dbReference type="Pfam" id="PF01832"/>
    </source>
</evidence>
<evidence type="ECO:0000313" key="3">
    <source>
        <dbReference type="EMBL" id="OCS89689.1"/>
    </source>
</evidence>
<dbReference type="PROSITE" id="PS51257">
    <property type="entry name" value="PROKAR_LIPOPROTEIN"/>
    <property type="match status" value="1"/>
</dbReference>
<dbReference type="AlphaFoldDB" id="A0A1C0YRE6"/>
<evidence type="ECO:0000256" key="1">
    <source>
        <dbReference type="SAM" id="SignalP"/>
    </source>
</evidence>
<name>A0A1C0YRE6_9BACL</name>
<feature type="signal peptide" evidence="1">
    <location>
        <begin position="1"/>
        <end position="22"/>
    </location>
</feature>
<evidence type="ECO:0000313" key="4">
    <source>
        <dbReference type="Proteomes" id="UP000093482"/>
    </source>
</evidence>
<dbReference type="Gene3D" id="1.10.530.10">
    <property type="match status" value="1"/>
</dbReference>
<organism evidence="3 4">
    <name type="scientific">Caryophanon latum</name>
    <dbReference type="NCBI Taxonomy" id="33977"/>
    <lineage>
        <taxon>Bacteria</taxon>
        <taxon>Bacillati</taxon>
        <taxon>Bacillota</taxon>
        <taxon>Bacilli</taxon>
        <taxon>Bacillales</taxon>
        <taxon>Caryophanaceae</taxon>
        <taxon>Caryophanon</taxon>
    </lineage>
</organism>
<gene>
    <name evidence="3" type="ORF">A6K76_12240</name>
</gene>
<dbReference type="Pfam" id="PF01832">
    <property type="entry name" value="Glucosaminidase"/>
    <property type="match status" value="1"/>
</dbReference>
<dbReference type="GO" id="GO:0004040">
    <property type="term" value="F:amidase activity"/>
    <property type="evidence" value="ECO:0007669"/>
    <property type="project" value="InterPro"/>
</dbReference>
<feature type="chain" id="PRO_5039726678" description="Mannosyl-glycoprotein endo-beta-N-acetylglucosamidase-like domain-containing protein" evidence="1">
    <location>
        <begin position="23"/>
        <end position="546"/>
    </location>
</feature>
<accession>A0A1C0YRE6</accession>
<feature type="domain" description="Mannosyl-glycoprotein endo-beta-N-acetylglucosamidase-like" evidence="2">
    <location>
        <begin position="353"/>
        <end position="463"/>
    </location>
</feature>